<evidence type="ECO:0000313" key="2">
    <source>
        <dbReference type="EMBL" id="KAA8579044.1"/>
    </source>
</evidence>
<sequence>MTTESTSIHTAVSQRNQTSPELRPPTNNGEAQQSSKASEGELSDQDKVPQPELDQMSSDDAEDIPDSEHDDDYDSDASIPLMSGQATAEHIRVKPVKPDVGKSRGSDTGTSVVPSTTKCGPPFKNKMFPNAADASSLANSTKDSSEEKPEDEAVTHEPEIPHLVMCKTNFCYICGKPQSKISRHLKTHKTHAEIVHAFSLPEDSKERKVLFEKLRNKGNFKHNTAVLQGGTGSLKVKRKPKGQTLAGHFIHCMYCQGMYIRKELWRHVRRCPFKPENEDVDNKPGRTKVLGLAVALESTFSQQISGGVWKLLSVMKQDEVSSVVRNDQCLIQFAHSLYNKHGQDPTKYEYMRQRLREVGRLLLCLRTEFSVDNLEEAVKPANFQIVVQAVKKVSGFDGKKDSYQTPSLALKLGHTLQKIADIIHCRALMAEDEELIRNTDTFKQLYASTWSELVPHRALNTPQDAKYNKPSTLPFTKDVQILHQYLKKAAESAFCSLKEEATTQNYGRLAQLTLAQIIVFNRRRTGEISQMSLRSFYERDNTKLHEDVAMGLSMTEQKLCSYFSRVDITGKMGRKVSVLLTPRVVDALLLLASRRTECGVRATNVFLFARPASMSHYRGQDCLRVHASQCGAKHPGYLRSTQLRKHVATLSQVLHLKTNELDQVADFLGHDIRVHPDFHRLPVPTTHLAKISKLLLSMEKGNLSSMQGKSLDEIEIEDEIALSDAEDNGSQSDNGNTEVPASAFGTVEPVVSDSTTTAQDHDVGGFGSVSAVSSVDESVPPSERTSADKGRGSRRGAKKVWSKAEGAAVMRHFRDHVSRGKLATTSECSRCKRVEDPVLAQRTVQNIRDYVRNRGIAARRQSQKQQI</sequence>
<feature type="compositionally biased region" description="Polar residues" evidence="1">
    <location>
        <begin position="1"/>
        <end position="37"/>
    </location>
</feature>
<protein>
    <submittedName>
        <fullName evidence="2">Uncharacterized protein</fullName>
    </submittedName>
</protein>
<feature type="region of interest" description="Disordered" evidence="1">
    <location>
        <begin position="1"/>
        <end position="157"/>
    </location>
</feature>
<proteinExistence type="predicted"/>
<gene>
    <name evidence="2" type="ORF">FQN60_010568</name>
</gene>
<organism evidence="2 3">
    <name type="scientific">Etheostoma spectabile</name>
    <name type="common">orangethroat darter</name>
    <dbReference type="NCBI Taxonomy" id="54343"/>
    <lineage>
        <taxon>Eukaryota</taxon>
        <taxon>Metazoa</taxon>
        <taxon>Chordata</taxon>
        <taxon>Craniata</taxon>
        <taxon>Vertebrata</taxon>
        <taxon>Euteleostomi</taxon>
        <taxon>Actinopterygii</taxon>
        <taxon>Neopterygii</taxon>
        <taxon>Teleostei</taxon>
        <taxon>Neoteleostei</taxon>
        <taxon>Acanthomorphata</taxon>
        <taxon>Eupercaria</taxon>
        <taxon>Perciformes</taxon>
        <taxon>Percoidei</taxon>
        <taxon>Percidae</taxon>
        <taxon>Etheostomatinae</taxon>
        <taxon>Etheostoma</taxon>
    </lineage>
</organism>
<dbReference type="AlphaFoldDB" id="A0A5J5CB04"/>
<dbReference type="PANTHER" id="PTHR33480">
    <property type="entry name" value="SET DOMAIN-CONTAINING PROTEIN-RELATED"/>
    <property type="match status" value="1"/>
</dbReference>
<keyword evidence="3" id="KW-1185">Reference proteome</keyword>
<feature type="compositionally biased region" description="Basic and acidic residues" evidence="1">
    <location>
        <begin position="143"/>
        <end position="157"/>
    </location>
</feature>
<evidence type="ECO:0000256" key="1">
    <source>
        <dbReference type="SAM" id="MobiDB-lite"/>
    </source>
</evidence>
<dbReference type="PANTHER" id="PTHR33480:SF5">
    <property type="entry name" value="SI:DKEY-51D8.9"/>
    <property type="match status" value="1"/>
</dbReference>
<comment type="caution">
    <text evidence="2">The sequence shown here is derived from an EMBL/GenBank/DDBJ whole genome shotgun (WGS) entry which is preliminary data.</text>
</comment>
<evidence type="ECO:0000313" key="3">
    <source>
        <dbReference type="Proteomes" id="UP000327493"/>
    </source>
</evidence>
<feature type="compositionally biased region" description="Basic and acidic residues" evidence="1">
    <location>
        <begin position="89"/>
        <end position="105"/>
    </location>
</feature>
<dbReference type="Proteomes" id="UP000327493">
    <property type="component" value="Unassembled WGS sequence"/>
</dbReference>
<reference evidence="2 3" key="1">
    <citation type="submission" date="2019-08" db="EMBL/GenBank/DDBJ databases">
        <title>A chromosome-level genome assembly, high-density linkage maps, and genome scans reveal the genomic architecture of hybrid incompatibilities underlying speciation via character displacement in darters (Percidae: Etheostominae).</title>
        <authorList>
            <person name="Moran R.L."/>
            <person name="Catchen J.M."/>
            <person name="Fuller R.C."/>
        </authorList>
    </citation>
    <scope>NUCLEOTIDE SEQUENCE [LARGE SCALE GENOMIC DNA]</scope>
    <source>
        <strain evidence="2">EspeVRDwgs_2016</strain>
        <tissue evidence="2">Muscle</tissue>
    </source>
</reference>
<feature type="compositionally biased region" description="Low complexity" evidence="1">
    <location>
        <begin position="768"/>
        <end position="783"/>
    </location>
</feature>
<accession>A0A5J5CB04</accession>
<feature type="region of interest" description="Disordered" evidence="1">
    <location>
        <begin position="752"/>
        <end position="798"/>
    </location>
</feature>
<feature type="compositionally biased region" description="Polar residues" evidence="1">
    <location>
        <begin position="106"/>
        <end position="118"/>
    </location>
</feature>
<name>A0A5J5CB04_9PERO</name>
<feature type="compositionally biased region" description="Acidic residues" evidence="1">
    <location>
        <begin position="57"/>
        <end position="75"/>
    </location>
</feature>
<dbReference type="EMBL" id="VOFY01000050">
    <property type="protein sequence ID" value="KAA8579044.1"/>
    <property type="molecule type" value="Genomic_DNA"/>
</dbReference>